<feature type="region of interest" description="Disordered" evidence="1">
    <location>
        <begin position="241"/>
        <end position="317"/>
    </location>
</feature>
<evidence type="ECO:0000313" key="3">
    <source>
        <dbReference type="Proteomes" id="UP000757232"/>
    </source>
</evidence>
<protein>
    <submittedName>
        <fullName evidence="2">HCNGP-domain-containing protein</fullName>
    </submittedName>
</protein>
<feature type="compositionally biased region" description="Polar residues" evidence="1">
    <location>
        <begin position="29"/>
        <end position="39"/>
    </location>
</feature>
<organism evidence="2 3">
    <name type="scientific">Sanghuangporus baumii</name>
    <name type="common">Phellinus baumii</name>
    <dbReference type="NCBI Taxonomy" id="108892"/>
    <lineage>
        <taxon>Eukaryota</taxon>
        <taxon>Fungi</taxon>
        <taxon>Dikarya</taxon>
        <taxon>Basidiomycota</taxon>
        <taxon>Agaricomycotina</taxon>
        <taxon>Agaricomycetes</taxon>
        <taxon>Hymenochaetales</taxon>
        <taxon>Hymenochaetaceae</taxon>
        <taxon>Sanghuangporus</taxon>
    </lineage>
</organism>
<feature type="compositionally biased region" description="Basic and acidic residues" evidence="1">
    <location>
        <begin position="74"/>
        <end position="88"/>
    </location>
</feature>
<feature type="compositionally biased region" description="Polar residues" evidence="1">
    <location>
        <begin position="111"/>
        <end position="124"/>
    </location>
</feature>
<dbReference type="PANTHER" id="PTHR13464:SF0">
    <property type="entry name" value="SAP30-BINDING PROTEIN"/>
    <property type="match status" value="1"/>
</dbReference>
<dbReference type="OrthoDB" id="1714508at2759"/>
<accession>A0A9Q5I3D4</accession>
<dbReference type="EMBL" id="LNZH02000113">
    <property type="protein sequence ID" value="OCB90943.1"/>
    <property type="molecule type" value="Genomic_DNA"/>
</dbReference>
<reference evidence="2" key="1">
    <citation type="submission" date="2016-06" db="EMBL/GenBank/DDBJ databases">
        <title>Draft Genome sequence of the fungus Inonotus baumii.</title>
        <authorList>
            <person name="Zhu H."/>
            <person name="Lin W."/>
        </authorList>
    </citation>
    <scope>NUCLEOTIDE SEQUENCE</scope>
    <source>
        <strain evidence="2">821</strain>
    </source>
</reference>
<dbReference type="Pfam" id="PF07818">
    <property type="entry name" value="HCNGP"/>
    <property type="match status" value="1"/>
</dbReference>
<evidence type="ECO:0000256" key="1">
    <source>
        <dbReference type="SAM" id="MobiDB-lite"/>
    </source>
</evidence>
<dbReference type="PANTHER" id="PTHR13464">
    <property type="entry name" value="TRANSCRIPTIONAL REGULATOR PROTEIN HCNGP"/>
    <property type="match status" value="1"/>
</dbReference>
<comment type="caution">
    <text evidence="2">The sequence shown here is derived from an EMBL/GenBank/DDBJ whole genome shotgun (WGS) entry which is preliminary data.</text>
</comment>
<dbReference type="InterPro" id="IPR012479">
    <property type="entry name" value="SAP30BP"/>
</dbReference>
<dbReference type="GO" id="GO:0005634">
    <property type="term" value="C:nucleus"/>
    <property type="evidence" value="ECO:0007669"/>
    <property type="project" value="TreeGrafter"/>
</dbReference>
<keyword evidence="3" id="KW-1185">Reference proteome</keyword>
<sequence length="317" mass="35236">MQGKVVHVRPTVDSLNWKAGLVAYDGDSASDSEQRNMNNVRLPFERKLKERVDVTPEKGRKSSTQASGRPAGIESRKTPRISKNDPDRGQPALSTSDEEGAHAEPIAGPSRGTSPSTSHTSSEMQVDELTRIRTLLRPPPIPGLDDCGIPPASNEDDDDCDPALVAKLSQFHELKRNPSNPRHFNDSLMSNRSFRNPHLYAQLVEFVDVDECTTNFPADIWDPRDVREEWFAERIAEEQKRREERQAAKQAAGKRSHIDFTSSSHSSSARLTSGTARYGTGLHHSGSGGYMNRRGRFAPYSSHTSTFGKNRTDGRWG</sequence>
<dbReference type="GO" id="GO:0006355">
    <property type="term" value="P:regulation of DNA-templated transcription"/>
    <property type="evidence" value="ECO:0007669"/>
    <property type="project" value="InterPro"/>
</dbReference>
<proteinExistence type="predicted"/>
<dbReference type="Proteomes" id="UP000757232">
    <property type="component" value="Unassembled WGS sequence"/>
</dbReference>
<feature type="compositionally biased region" description="Basic and acidic residues" evidence="1">
    <location>
        <begin position="43"/>
        <end position="60"/>
    </location>
</feature>
<evidence type="ECO:0000313" key="2">
    <source>
        <dbReference type="EMBL" id="OCB90943.1"/>
    </source>
</evidence>
<gene>
    <name evidence="2" type="ORF">A7U60_g1854</name>
</gene>
<feature type="region of interest" description="Disordered" evidence="1">
    <location>
        <begin position="26"/>
        <end position="159"/>
    </location>
</feature>
<dbReference type="AlphaFoldDB" id="A0A9Q5I3D4"/>
<name>A0A9Q5I3D4_SANBA</name>